<dbReference type="InterPro" id="IPR036412">
    <property type="entry name" value="HAD-like_sf"/>
</dbReference>
<dbReference type="EMBL" id="BMDY01000007">
    <property type="protein sequence ID" value="GGB02298.1"/>
    <property type="molecule type" value="Genomic_DNA"/>
</dbReference>
<sequence length="299" mass="33295">MFSSPSEAFTAYLAIPERLPQNNGQQANRVIQKITDLVEHIDVFLFDAYGVLNVGSSPISGACEQITKLRAAGKMVLVVTNAATQNKPQLVEKFQRLGYDFSEQEIISSREVLMQAIDLSGSKSLGVITLDEFRLDIERPCFYPQDPEFWQAEEFLFLSGQAWNEQRQQRFVQALRAQPRTVWVGNSDLIAPLEHGVSQEPGSFTLTLPDDLYPLVRCYGKPYAPIFEEALKRIGAQRGTIPAKRIAMIGDTLHTDILGGNAQGFTSVLVTQHGFLRGLDVAEHIARSQIIPDFQLASI</sequence>
<dbReference type="Proteomes" id="UP000651977">
    <property type="component" value="Unassembled WGS sequence"/>
</dbReference>
<gene>
    <name evidence="1" type="ORF">GCM10007414_14500</name>
</gene>
<comment type="caution">
    <text evidence="1">The sequence shown here is derived from an EMBL/GenBank/DDBJ whole genome shotgun (WGS) entry which is preliminary data.</text>
</comment>
<dbReference type="InterPro" id="IPR006357">
    <property type="entry name" value="HAD-SF_hydro_IIA"/>
</dbReference>
<proteinExistence type="predicted"/>
<dbReference type="Pfam" id="PF13242">
    <property type="entry name" value="Hydrolase_like"/>
    <property type="match status" value="1"/>
</dbReference>
<dbReference type="NCBIfam" id="TIGR01460">
    <property type="entry name" value="HAD-SF-IIA"/>
    <property type="match status" value="1"/>
</dbReference>
<accession>A0ABQ1I1G7</accession>
<organism evidence="1 2">
    <name type="scientific">Agarivorans gilvus</name>
    <dbReference type="NCBI Taxonomy" id="680279"/>
    <lineage>
        <taxon>Bacteria</taxon>
        <taxon>Pseudomonadati</taxon>
        <taxon>Pseudomonadota</taxon>
        <taxon>Gammaproteobacteria</taxon>
        <taxon>Alteromonadales</taxon>
        <taxon>Alteromonadaceae</taxon>
        <taxon>Agarivorans</taxon>
    </lineage>
</organism>
<dbReference type="InterPro" id="IPR023214">
    <property type="entry name" value="HAD_sf"/>
</dbReference>
<dbReference type="PANTHER" id="PTHR19288">
    <property type="entry name" value="4-NITROPHENYLPHOSPHATASE-RELATED"/>
    <property type="match status" value="1"/>
</dbReference>
<dbReference type="PANTHER" id="PTHR19288:SF90">
    <property type="entry name" value="OS08G0542600 PROTEIN"/>
    <property type="match status" value="1"/>
</dbReference>
<dbReference type="Pfam" id="PF13344">
    <property type="entry name" value="Hydrolase_6"/>
    <property type="match status" value="1"/>
</dbReference>
<name>A0ABQ1I1G7_9ALTE</name>
<dbReference type="SUPFAM" id="SSF56784">
    <property type="entry name" value="HAD-like"/>
    <property type="match status" value="1"/>
</dbReference>
<dbReference type="RefSeq" id="WP_188407356.1">
    <property type="nucleotide sequence ID" value="NZ_BMDY01000007.1"/>
</dbReference>
<dbReference type="Gene3D" id="3.40.50.1000">
    <property type="entry name" value="HAD superfamily/HAD-like"/>
    <property type="match status" value="2"/>
</dbReference>
<reference evidence="2" key="1">
    <citation type="journal article" date="2019" name="Int. J. Syst. Evol. Microbiol.">
        <title>The Global Catalogue of Microorganisms (GCM) 10K type strain sequencing project: providing services to taxonomists for standard genome sequencing and annotation.</title>
        <authorList>
            <consortium name="The Broad Institute Genomics Platform"/>
            <consortium name="The Broad Institute Genome Sequencing Center for Infectious Disease"/>
            <person name="Wu L."/>
            <person name="Ma J."/>
        </authorList>
    </citation>
    <scope>NUCLEOTIDE SEQUENCE [LARGE SCALE GENOMIC DNA]</scope>
    <source>
        <strain evidence="2">CGMCC 1.10131</strain>
    </source>
</reference>
<protein>
    <submittedName>
        <fullName evidence="1">Haloacid dehalogenase</fullName>
    </submittedName>
</protein>
<evidence type="ECO:0000313" key="2">
    <source>
        <dbReference type="Proteomes" id="UP000651977"/>
    </source>
</evidence>
<keyword evidence="2" id="KW-1185">Reference proteome</keyword>
<evidence type="ECO:0000313" key="1">
    <source>
        <dbReference type="EMBL" id="GGB02298.1"/>
    </source>
</evidence>